<dbReference type="EMBL" id="JADWDJ010000002">
    <property type="protein sequence ID" value="KAG5283875.1"/>
    <property type="molecule type" value="Genomic_DNA"/>
</dbReference>
<protein>
    <recommendedName>
        <fullName evidence="3">Secreted protein</fullName>
    </recommendedName>
</protein>
<evidence type="ECO:0008006" key="3">
    <source>
        <dbReference type="Google" id="ProtNLM"/>
    </source>
</evidence>
<gene>
    <name evidence="1" type="ORF">AALO_G00020490</name>
</gene>
<reference evidence="1" key="1">
    <citation type="submission" date="2020-10" db="EMBL/GenBank/DDBJ databases">
        <title>Chromosome-scale genome assembly of the Allis shad, Alosa alosa.</title>
        <authorList>
            <person name="Margot Z."/>
            <person name="Christophe K."/>
            <person name="Cabau C."/>
            <person name="Louis A."/>
            <person name="Berthelot C."/>
            <person name="Parey E."/>
            <person name="Roest Crollius H."/>
            <person name="Montfort J."/>
            <person name="Robinson-Rechavi M."/>
            <person name="Bucao C."/>
            <person name="Bouchez O."/>
            <person name="Gislard M."/>
            <person name="Lluch J."/>
            <person name="Milhes M."/>
            <person name="Lampietro C."/>
            <person name="Lopez Roques C."/>
            <person name="Donnadieu C."/>
            <person name="Braasch I."/>
            <person name="Desvignes T."/>
            <person name="Postlethwait J."/>
            <person name="Bobe J."/>
            <person name="Guiguen Y."/>
        </authorList>
    </citation>
    <scope>NUCLEOTIDE SEQUENCE</scope>
    <source>
        <strain evidence="1">M-15738</strain>
        <tissue evidence="1">Blood</tissue>
    </source>
</reference>
<accession>A0AAV6H9K3</accession>
<organism evidence="1 2">
    <name type="scientific">Alosa alosa</name>
    <name type="common">allis shad</name>
    <dbReference type="NCBI Taxonomy" id="278164"/>
    <lineage>
        <taxon>Eukaryota</taxon>
        <taxon>Metazoa</taxon>
        <taxon>Chordata</taxon>
        <taxon>Craniata</taxon>
        <taxon>Vertebrata</taxon>
        <taxon>Euteleostomi</taxon>
        <taxon>Actinopterygii</taxon>
        <taxon>Neopterygii</taxon>
        <taxon>Teleostei</taxon>
        <taxon>Clupei</taxon>
        <taxon>Clupeiformes</taxon>
        <taxon>Clupeoidei</taxon>
        <taxon>Clupeidae</taxon>
        <taxon>Alosa</taxon>
    </lineage>
</organism>
<comment type="caution">
    <text evidence="1">The sequence shown here is derived from an EMBL/GenBank/DDBJ whole genome shotgun (WGS) entry which is preliminary data.</text>
</comment>
<dbReference type="Proteomes" id="UP000823561">
    <property type="component" value="Chromosome 2"/>
</dbReference>
<evidence type="ECO:0000313" key="1">
    <source>
        <dbReference type="EMBL" id="KAG5283875.1"/>
    </source>
</evidence>
<evidence type="ECO:0000313" key="2">
    <source>
        <dbReference type="Proteomes" id="UP000823561"/>
    </source>
</evidence>
<sequence length="116" mass="12601">MVCAPVVSSSWISVVFCRRDPLLGVVLQELGVERLIVVSQLAIRELRSVWVLLSSAGFMVRLATLFNTRPLSQGNRISSAVVCSMHLGGCGVSRVPRVVLLTPVQIACLPWTNLSL</sequence>
<keyword evidence="2" id="KW-1185">Reference proteome</keyword>
<dbReference type="AlphaFoldDB" id="A0AAV6H9K3"/>
<name>A0AAV6H9K3_9TELE</name>
<proteinExistence type="predicted"/>